<evidence type="ECO:0000313" key="3">
    <source>
        <dbReference type="Proteomes" id="UP001432180"/>
    </source>
</evidence>
<feature type="domain" description="DUF4214" evidence="1">
    <location>
        <begin position="223"/>
        <end position="294"/>
    </location>
</feature>
<keyword evidence="3" id="KW-1185">Reference proteome</keyword>
<gene>
    <name evidence="2" type="ORF">Thiowin_04287</name>
</gene>
<dbReference type="RefSeq" id="WP_328984928.1">
    <property type="nucleotide sequence ID" value="NZ_CP121472.1"/>
</dbReference>
<accession>A0ABZ0SHY6</accession>
<reference evidence="2 3" key="1">
    <citation type="journal article" date="2023" name="Microorganisms">
        <title>Thiorhodovibrio frisius and Trv. litoralis spp. nov., Two Novel Members from a Clade of Fastidious Purple Sulfur Bacteria That Exhibit Unique Red-Shifted Light-Harvesting Capabilities.</title>
        <authorList>
            <person name="Methner A."/>
            <person name="Kuzyk S.B."/>
            <person name="Petersen J."/>
            <person name="Bauer S."/>
            <person name="Brinkmann H."/>
            <person name="Sichau K."/>
            <person name="Wanner G."/>
            <person name="Wolf J."/>
            <person name="Neumann-Schaal M."/>
            <person name="Henke P."/>
            <person name="Tank M."/>
            <person name="Sproer C."/>
            <person name="Bunk B."/>
            <person name="Overmann J."/>
        </authorList>
    </citation>
    <scope>NUCLEOTIDE SEQUENCE [LARGE SCALE GENOMIC DNA]</scope>
    <source>
        <strain evidence="2 3">DSM 6702</strain>
    </source>
</reference>
<evidence type="ECO:0000259" key="1">
    <source>
        <dbReference type="Pfam" id="PF13946"/>
    </source>
</evidence>
<dbReference type="EMBL" id="CP121472">
    <property type="protein sequence ID" value="WPL19180.1"/>
    <property type="molecule type" value="Genomic_DNA"/>
</dbReference>
<evidence type="ECO:0000313" key="2">
    <source>
        <dbReference type="EMBL" id="WPL19180.1"/>
    </source>
</evidence>
<proteinExistence type="predicted"/>
<dbReference type="Pfam" id="PF13946">
    <property type="entry name" value="DUF4214"/>
    <property type="match status" value="1"/>
</dbReference>
<sequence length="313" mass="34539">MVGTYQVAVVENAIDSVTAGEARIDFGGSVGDRCGNDRVADDDFVGGSDVDKYVAKPGVLNNIQDAGNSPWGLCHEIVGALIEVPVDLIVDNRHLAVPERTLATKVLIVDWEDSANRIEIFSTTNGRQDFEDYRDCILPLPEALGQIRSETSFVNPDFPDTMMGQAYSSSAHYEFNTGVQITRAEAINVALLYGAALGREPDVSGLNFWIDQRVAGMSLETIAGAFLESVEFTTNYGDDDLMSTHWFITVMYQNVLGRLPDEGGFVFWEAEMTQGRLDREDVLMFFADSAENRANATYIDLMFPVEDNLFTLI</sequence>
<organism evidence="2 3">
    <name type="scientific">Thiorhodovibrio winogradskyi</name>
    <dbReference type="NCBI Taxonomy" id="77007"/>
    <lineage>
        <taxon>Bacteria</taxon>
        <taxon>Pseudomonadati</taxon>
        <taxon>Pseudomonadota</taxon>
        <taxon>Gammaproteobacteria</taxon>
        <taxon>Chromatiales</taxon>
        <taxon>Chromatiaceae</taxon>
        <taxon>Thiorhodovibrio</taxon>
    </lineage>
</organism>
<name>A0ABZ0SHY6_9GAMM</name>
<dbReference type="Proteomes" id="UP001432180">
    <property type="component" value="Chromosome"/>
</dbReference>
<protein>
    <recommendedName>
        <fullName evidence="1">DUF4214 domain-containing protein</fullName>
    </recommendedName>
</protein>
<dbReference type="InterPro" id="IPR025282">
    <property type="entry name" value="DUF4214"/>
</dbReference>